<dbReference type="Proteomes" id="UP000276834">
    <property type="component" value="Unassembled WGS sequence"/>
</dbReference>
<feature type="chain" id="PRO_5018076067" evidence="1">
    <location>
        <begin position="20"/>
        <end position="65"/>
    </location>
</feature>
<organism evidence="2 3">
    <name type="scientific">Chloebia gouldiae</name>
    <name type="common">Gouldian finch</name>
    <name type="synonym">Erythrura gouldiae</name>
    <dbReference type="NCBI Taxonomy" id="44316"/>
    <lineage>
        <taxon>Eukaryota</taxon>
        <taxon>Metazoa</taxon>
        <taxon>Chordata</taxon>
        <taxon>Craniata</taxon>
        <taxon>Vertebrata</taxon>
        <taxon>Euteleostomi</taxon>
        <taxon>Archelosauria</taxon>
        <taxon>Archosauria</taxon>
        <taxon>Dinosauria</taxon>
        <taxon>Saurischia</taxon>
        <taxon>Theropoda</taxon>
        <taxon>Coelurosauria</taxon>
        <taxon>Aves</taxon>
        <taxon>Neognathae</taxon>
        <taxon>Neoaves</taxon>
        <taxon>Telluraves</taxon>
        <taxon>Australaves</taxon>
        <taxon>Passeriformes</taxon>
        <taxon>Passeroidea</taxon>
        <taxon>Passeridae</taxon>
        <taxon>Chloebia</taxon>
    </lineage>
</organism>
<evidence type="ECO:0000313" key="3">
    <source>
        <dbReference type="Proteomes" id="UP000276834"/>
    </source>
</evidence>
<dbReference type="EMBL" id="QUSF01000001">
    <property type="protein sequence ID" value="RLW13373.1"/>
    <property type="molecule type" value="Genomic_DNA"/>
</dbReference>
<sequence>MLMEKTKLLVLLFWDLGNSSCLIPTVKIYLRLISEILGSYIKSALAMTTLERIPAGTWSKSDLKE</sequence>
<keyword evidence="1" id="KW-0732">Signal</keyword>
<feature type="signal peptide" evidence="1">
    <location>
        <begin position="1"/>
        <end position="19"/>
    </location>
</feature>
<evidence type="ECO:0000313" key="2">
    <source>
        <dbReference type="EMBL" id="RLW13373.1"/>
    </source>
</evidence>
<name>A0A3L8T2R0_CHLGU</name>
<protein>
    <submittedName>
        <fullName evidence="2">Uncharacterized protein</fullName>
    </submittedName>
</protein>
<gene>
    <name evidence="2" type="ORF">DV515_00000265</name>
</gene>
<evidence type="ECO:0000256" key="1">
    <source>
        <dbReference type="SAM" id="SignalP"/>
    </source>
</evidence>
<accession>A0A3L8T2R0</accession>
<keyword evidence="3" id="KW-1185">Reference proteome</keyword>
<dbReference type="AlphaFoldDB" id="A0A3L8T2R0"/>
<proteinExistence type="predicted"/>
<reference evidence="2 3" key="1">
    <citation type="journal article" date="2018" name="Proc. R. Soc. B">
        <title>A non-coding region near Follistatin controls head colour polymorphism in the Gouldian finch.</title>
        <authorList>
            <person name="Toomey M.B."/>
            <person name="Marques C.I."/>
            <person name="Andrade P."/>
            <person name="Araujo P.M."/>
            <person name="Sabatino S."/>
            <person name="Gazda M.A."/>
            <person name="Afonso S."/>
            <person name="Lopes R.J."/>
            <person name="Corbo J.C."/>
            <person name="Carneiro M."/>
        </authorList>
    </citation>
    <scope>NUCLEOTIDE SEQUENCE [LARGE SCALE GENOMIC DNA]</scope>
    <source>
        <strain evidence="2">Red01</strain>
        <tissue evidence="2">Muscle</tissue>
    </source>
</reference>
<comment type="caution">
    <text evidence="2">The sequence shown here is derived from an EMBL/GenBank/DDBJ whole genome shotgun (WGS) entry which is preliminary data.</text>
</comment>